<dbReference type="InterPro" id="IPR040624">
    <property type="entry name" value="HalOD1"/>
</dbReference>
<dbReference type="Proteomes" id="UP000011648">
    <property type="component" value="Unassembled WGS sequence"/>
</dbReference>
<evidence type="ECO:0000313" key="2">
    <source>
        <dbReference type="EMBL" id="ELY89911.1"/>
    </source>
</evidence>
<name>L9ZV02_9EURY</name>
<dbReference type="OrthoDB" id="327217at2157"/>
<dbReference type="RefSeq" id="WP_006826303.1">
    <property type="nucleotide sequence ID" value="NZ_AOIL01000048.1"/>
</dbReference>
<accession>L9ZV02</accession>
<organism evidence="2 3">
    <name type="scientific">Natrialba taiwanensis DSM 12281</name>
    <dbReference type="NCBI Taxonomy" id="1230458"/>
    <lineage>
        <taxon>Archaea</taxon>
        <taxon>Methanobacteriati</taxon>
        <taxon>Methanobacteriota</taxon>
        <taxon>Stenosarchaea group</taxon>
        <taxon>Halobacteria</taxon>
        <taxon>Halobacteriales</taxon>
        <taxon>Natrialbaceae</taxon>
        <taxon>Natrialba</taxon>
    </lineage>
</organism>
<evidence type="ECO:0000313" key="3">
    <source>
        <dbReference type="Proteomes" id="UP000011648"/>
    </source>
</evidence>
<dbReference type="AlphaFoldDB" id="L9ZV02"/>
<proteinExistence type="predicted"/>
<dbReference type="EMBL" id="AOIL01000048">
    <property type="protein sequence ID" value="ELY89911.1"/>
    <property type="molecule type" value="Genomic_DNA"/>
</dbReference>
<comment type="caution">
    <text evidence="2">The sequence shown here is derived from an EMBL/GenBank/DDBJ whole genome shotgun (WGS) entry which is preliminary data.</text>
</comment>
<keyword evidence="3" id="KW-1185">Reference proteome</keyword>
<dbReference type="PATRIC" id="fig|1230458.4.peg.2612"/>
<gene>
    <name evidence="2" type="ORF">C484_12951</name>
</gene>
<feature type="domain" description="Halobacterial output" evidence="1">
    <location>
        <begin position="27"/>
        <end position="93"/>
    </location>
</feature>
<protein>
    <recommendedName>
        <fullName evidence="1">Halobacterial output domain-containing protein</fullName>
    </recommendedName>
</protein>
<dbReference type="Pfam" id="PF18545">
    <property type="entry name" value="HalOD1"/>
    <property type="match status" value="1"/>
</dbReference>
<reference evidence="2 3" key="1">
    <citation type="journal article" date="2014" name="PLoS Genet.">
        <title>Phylogenetically driven sequencing of extremely halophilic archaea reveals strategies for static and dynamic osmo-response.</title>
        <authorList>
            <person name="Becker E.A."/>
            <person name="Seitzer P.M."/>
            <person name="Tritt A."/>
            <person name="Larsen D."/>
            <person name="Krusor M."/>
            <person name="Yao A.I."/>
            <person name="Wu D."/>
            <person name="Madern D."/>
            <person name="Eisen J.A."/>
            <person name="Darling A.E."/>
            <person name="Facciotti M.T."/>
        </authorList>
    </citation>
    <scope>NUCLEOTIDE SEQUENCE [LARGE SCALE GENOMIC DNA]</scope>
    <source>
        <strain evidence="2 3">DSM 12281</strain>
    </source>
</reference>
<sequence>MDSELGQQKNARTASSTTVRREFELSRSASLAAIETVSTAADCDPTELVPLYEVIDPDALDALFGSQSDLADPETRVSFGYEGFTVIITRHGQKLTVKANHQTE</sequence>
<evidence type="ECO:0000259" key="1">
    <source>
        <dbReference type="Pfam" id="PF18545"/>
    </source>
</evidence>